<dbReference type="EMBL" id="QEAS01000025">
    <property type="protein sequence ID" value="PWG78455.1"/>
    <property type="molecule type" value="Genomic_DNA"/>
</dbReference>
<dbReference type="AlphaFoldDB" id="A0A2U2PAS0"/>
<organism evidence="2 3">
    <name type="scientific">Pararcticibacter amylolyticus</name>
    <dbReference type="NCBI Taxonomy" id="2173175"/>
    <lineage>
        <taxon>Bacteria</taxon>
        <taxon>Pseudomonadati</taxon>
        <taxon>Bacteroidota</taxon>
        <taxon>Sphingobacteriia</taxon>
        <taxon>Sphingobacteriales</taxon>
        <taxon>Sphingobacteriaceae</taxon>
        <taxon>Pararcticibacter</taxon>
    </lineage>
</organism>
<dbReference type="Pfam" id="PF14376">
    <property type="entry name" value="Haem_bd"/>
    <property type="match status" value="1"/>
</dbReference>
<keyword evidence="3" id="KW-1185">Reference proteome</keyword>
<proteinExistence type="predicted"/>
<reference evidence="2 3" key="1">
    <citation type="submission" date="2018-04" db="EMBL/GenBank/DDBJ databases">
        <title>Pedobacter chongqingensis sp. nov., isolated from a rottenly hemp rope.</title>
        <authorList>
            <person name="Cai Y."/>
        </authorList>
    </citation>
    <scope>NUCLEOTIDE SEQUENCE [LARGE SCALE GENOMIC DNA]</scope>
    <source>
        <strain evidence="2 3">FJ4-8</strain>
    </source>
</reference>
<evidence type="ECO:0000313" key="3">
    <source>
        <dbReference type="Proteomes" id="UP000245647"/>
    </source>
</evidence>
<feature type="domain" description="Haem-binding" evidence="1">
    <location>
        <begin position="5"/>
        <end position="144"/>
    </location>
</feature>
<evidence type="ECO:0000259" key="1">
    <source>
        <dbReference type="SMART" id="SM01235"/>
    </source>
</evidence>
<gene>
    <name evidence="2" type="ORF">DDR33_22275</name>
</gene>
<evidence type="ECO:0000313" key="2">
    <source>
        <dbReference type="EMBL" id="PWG78455.1"/>
    </source>
</evidence>
<dbReference type="RefSeq" id="WP_109418057.1">
    <property type="nucleotide sequence ID" value="NZ_QEAS01000025.1"/>
</dbReference>
<dbReference type="OrthoDB" id="196738at2"/>
<dbReference type="Proteomes" id="UP000245647">
    <property type="component" value="Unassembled WGS sequence"/>
</dbReference>
<protein>
    <submittedName>
        <fullName evidence="2">Cytochrome C</fullName>
    </submittedName>
</protein>
<sequence>MKRIVIILLSLLAVCQFFRPERNSGITGGPDAIQNVTQVPDTVMSVLRNACYDCHSNRTEYPWYTNIQPVGWWLADHVKEGKGELNFDAFGTYSPEKALHKLDESEEVIRKGEMPLKSYLLLHPKAKLSDKQKEMIFNWISEVKK</sequence>
<dbReference type="SMART" id="SM01235">
    <property type="entry name" value="Haem_bd"/>
    <property type="match status" value="1"/>
</dbReference>
<accession>A0A2U2PAS0</accession>
<comment type="caution">
    <text evidence="2">The sequence shown here is derived from an EMBL/GenBank/DDBJ whole genome shotgun (WGS) entry which is preliminary data.</text>
</comment>
<name>A0A2U2PAS0_9SPHI</name>
<dbReference type="InterPro" id="IPR025992">
    <property type="entry name" value="Haem-bd"/>
</dbReference>